<dbReference type="HOGENOM" id="CLU_074400_1_0_1"/>
<evidence type="ECO:0000256" key="13">
    <source>
        <dbReference type="ARBA" id="ARBA00023212"/>
    </source>
</evidence>
<keyword evidence="7" id="KW-0132">Cell division</keyword>
<feature type="compositionally biased region" description="Acidic residues" evidence="19">
    <location>
        <begin position="1"/>
        <end position="10"/>
    </location>
</feature>
<dbReference type="GeneID" id="27718974"/>
<comment type="subcellular location">
    <subcellularLocation>
        <location evidence="3">Chromosome</location>
        <location evidence="3">Centromere</location>
        <location evidence="3">Kinetochore</location>
    </subcellularLocation>
    <subcellularLocation>
        <location evidence="2">Cytoplasm</location>
        <location evidence="2">Cytoskeleton</location>
        <location evidence="2">Spindle</location>
    </subcellularLocation>
    <subcellularLocation>
        <location evidence="1">Nucleus</location>
    </subcellularLocation>
</comment>
<evidence type="ECO:0000256" key="12">
    <source>
        <dbReference type="ARBA" id="ARBA00023054"/>
    </source>
</evidence>
<keyword evidence="15" id="KW-0131">Cell cycle</keyword>
<evidence type="ECO:0000256" key="18">
    <source>
        <dbReference type="ARBA" id="ARBA00044358"/>
    </source>
</evidence>
<dbReference type="GO" id="GO:0005874">
    <property type="term" value="C:microtubule"/>
    <property type="evidence" value="ECO:0007669"/>
    <property type="project" value="UniProtKB-KW"/>
</dbReference>
<feature type="compositionally biased region" description="Basic and acidic residues" evidence="19">
    <location>
        <begin position="135"/>
        <end position="161"/>
    </location>
</feature>
<dbReference type="GO" id="GO:0042729">
    <property type="term" value="C:DASH complex"/>
    <property type="evidence" value="ECO:0007669"/>
    <property type="project" value="InterPro"/>
</dbReference>
<dbReference type="KEGG" id="sapo:SAPIO_CDS0822"/>
<sequence length="181" mass="20132">MADPADDSLTEDIWASPTTTKPTQSQPLERPKTPKTPTRPASPTYDHEAALRKELEGVRGVNHAIEGLIGTLERAKGNMNTVSGTVSNASALLNTWTRILSQTEHNQRLILDPNWKGSSQDLLDIEAEAIQKQQAAERRAAEEERRREEARRRAEEEERKRLAGATGAPRATRGHARRGQQ</sequence>
<dbReference type="Pfam" id="PF08651">
    <property type="entry name" value="DASH_Duo1"/>
    <property type="match status" value="1"/>
</dbReference>
<evidence type="ECO:0000256" key="4">
    <source>
        <dbReference type="ARBA" id="ARBA00005366"/>
    </source>
</evidence>
<evidence type="ECO:0000256" key="6">
    <source>
        <dbReference type="ARBA" id="ARBA00022490"/>
    </source>
</evidence>
<feature type="compositionally biased region" description="Basic residues" evidence="19">
    <location>
        <begin position="172"/>
        <end position="181"/>
    </location>
</feature>
<evidence type="ECO:0000313" key="20">
    <source>
        <dbReference type="EMBL" id="KEZ46482.1"/>
    </source>
</evidence>
<evidence type="ECO:0000256" key="8">
    <source>
        <dbReference type="ARBA" id="ARBA00022701"/>
    </source>
</evidence>
<organism evidence="20 21">
    <name type="scientific">Pseudallescheria apiosperma</name>
    <name type="common">Scedosporium apiospermum</name>
    <dbReference type="NCBI Taxonomy" id="563466"/>
    <lineage>
        <taxon>Eukaryota</taxon>
        <taxon>Fungi</taxon>
        <taxon>Dikarya</taxon>
        <taxon>Ascomycota</taxon>
        <taxon>Pezizomycotina</taxon>
        <taxon>Sordariomycetes</taxon>
        <taxon>Hypocreomycetidae</taxon>
        <taxon>Microascales</taxon>
        <taxon>Microascaceae</taxon>
        <taxon>Scedosporium</taxon>
    </lineage>
</organism>
<keyword evidence="6" id="KW-0963">Cytoplasm</keyword>
<name>A0A084GGM0_PSEDA</name>
<dbReference type="InterPro" id="IPR013960">
    <property type="entry name" value="DASH_Duo1"/>
</dbReference>
<evidence type="ECO:0000256" key="15">
    <source>
        <dbReference type="ARBA" id="ARBA00023306"/>
    </source>
</evidence>
<keyword evidence="10" id="KW-0159">Chromosome partition</keyword>
<keyword evidence="14" id="KW-0539">Nucleus</keyword>
<keyword evidence="11" id="KW-0995">Kinetochore</keyword>
<dbReference type="Proteomes" id="UP000028545">
    <property type="component" value="Unassembled WGS sequence"/>
</dbReference>
<dbReference type="PANTHER" id="PTHR28216">
    <property type="entry name" value="DASH COMPLEX SUBUNIT DUO1"/>
    <property type="match status" value="1"/>
</dbReference>
<evidence type="ECO:0000256" key="19">
    <source>
        <dbReference type="SAM" id="MobiDB-lite"/>
    </source>
</evidence>
<keyword evidence="13" id="KW-0206">Cytoskeleton</keyword>
<evidence type="ECO:0000256" key="9">
    <source>
        <dbReference type="ARBA" id="ARBA00022776"/>
    </source>
</evidence>
<evidence type="ECO:0000256" key="14">
    <source>
        <dbReference type="ARBA" id="ARBA00023242"/>
    </source>
</evidence>
<evidence type="ECO:0000256" key="2">
    <source>
        <dbReference type="ARBA" id="ARBA00004186"/>
    </source>
</evidence>
<dbReference type="GO" id="GO:0051301">
    <property type="term" value="P:cell division"/>
    <property type="evidence" value="ECO:0007669"/>
    <property type="project" value="UniProtKB-KW"/>
</dbReference>
<keyword evidence="21" id="KW-1185">Reference proteome</keyword>
<proteinExistence type="inferred from homology"/>
<evidence type="ECO:0000256" key="5">
    <source>
        <dbReference type="ARBA" id="ARBA00022454"/>
    </source>
</evidence>
<dbReference type="VEuPathDB" id="FungiDB:SAPIO_CDS0822"/>
<dbReference type="RefSeq" id="XP_016646281.1">
    <property type="nucleotide sequence ID" value="XM_016783515.1"/>
</dbReference>
<keyword evidence="8" id="KW-0493">Microtubule</keyword>
<dbReference type="GO" id="GO:0007059">
    <property type="term" value="P:chromosome segregation"/>
    <property type="evidence" value="ECO:0007669"/>
    <property type="project" value="UniProtKB-KW"/>
</dbReference>
<evidence type="ECO:0000256" key="10">
    <source>
        <dbReference type="ARBA" id="ARBA00022829"/>
    </source>
</evidence>
<evidence type="ECO:0000256" key="1">
    <source>
        <dbReference type="ARBA" id="ARBA00004123"/>
    </source>
</evidence>
<dbReference type="OMA" id="QNIAITH"/>
<evidence type="ECO:0000256" key="7">
    <source>
        <dbReference type="ARBA" id="ARBA00022618"/>
    </source>
</evidence>
<feature type="region of interest" description="Disordered" evidence="19">
    <location>
        <begin position="134"/>
        <end position="181"/>
    </location>
</feature>
<dbReference type="AlphaFoldDB" id="A0A084GGM0"/>
<evidence type="ECO:0000256" key="17">
    <source>
        <dbReference type="ARBA" id="ARBA00044152"/>
    </source>
</evidence>
<dbReference type="GO" id="GO:0000278">
    <property type="term" value="P:mitotic cell cycle"/>
    <property type="evidence" value="ECO:0007669"/>
    <property type="project" value="InterPro"/>
</dbReference>
<evidence type="ECO:0000256" key="11">
    <source>
        <dbReference type="ARBA" id="ARBA00022838"/>
    </source>
</evidence>
<keyword evidence="12" id="KW-0175">Coiled coil</keyword>
<dbReference type="GO" id="GO:0072686">
    <property type="term" value="C:mitotic spindle"/>
    <property type="evidence" value="ECO:0007669"/>
    <property type="project" value="InterPro"/>
</dbReference>
<evidence type="ECO:0000313" key="21">
    <source>
        <dbReference type="Proteomes" id="UP000028545"/>
    </source>
</evidence>
<comment type="caution">
    <text evidence="20">The sequence shown here is derived from an EMBL/GenBank/DDBJ whole genome shotgun (WGS) entry which is preliminary data.</text>
</comment>
<feature type="region of interest" description="Disordered" evidence="19">
    <location>
        <begin position="1"/>
        <end position="46"/>
    </location>
</feature>
<dbReference type="OrthoDB" id="5599235at2759"/>
<evidence type="ECO:0000256" key="16">
    <source>
        <dbReference type="ARBA" id="ARBA00023328"/>
    </source>
</evidence>
<protein>
    <recommendedName>
        <fullName evidence="17">DASH complex subunit DUO1</fullName>
    </recommendedName>
    <alternativeName>
        <fullName evidence="18">Outer kinetochore protein DUO1</fullName>
    </alternativeName>
</protein>
<accession>A0A084GGM0</accession>
<gene>
    <name evidence="20" type="ORF">SAPIO_CDS0822</name>
</gene>
<keyword evidence="5" id="KW-0158">Chromosome</keyword>
<dbReference type="PANTHER" id="PTHR28216:SF1">
    <property type="entry name" value="DASH COMPLEX SUBUNIT DUO1"/>
    <property type="match status" value="1"/>
</dbReference>
<keyword evidence="16" id="KW-0137">Centromere</keyword>
<evidence type="ECO:0000256" key="3">
    <source>
        <dbReference type="ARBA" id="ARBA00004629"/>
    </source>
</evidence>
<comment type="similarity">
    <text evidence="4">Belongs to the DASH complex DUO1 family.</text>
</comment>
<reference evidence="20 21" key="1">
    <citation type="journal article" date="2014" name="Genome Announc.">
        <title>Draft genome sequence of the pathogenic fungus Scedosporium apiospermum.</title>
        <authorList>
            <person name="Vandeputte P."/>
            <person name="Ghamrawi S."/>
            <person name="Rechenmann M."/>
            <person name="Iltis A."/>
            <person name="Giraud S."/>
            <person name="Fleury M."/>
            <person name="Thornton C."/>
            <person name="Delhaes L."/>
            <person name="Meyer W."/>
            <person name="Papon N."/>
            <person name="Bouchara J.P."/>
        </authorList>
    </citation>
    <scope>NUCLEOTIDE SEQUENCE [LARGE SCALE GENOMIC DNA]</scope>
    <source>
        <strain evidence="20 21">IHEM 14462</strain>
    </source>
</reference>
<keyword evidence="9" id="KW-0498">Mitosis</keyword>
<dbReference type="EMBL" id="JOWA01000033">
    <property type="protein sequence ID" value="KEZ46482.1"/>
    <property type="molecule type" value="Genomic_DNA"/>
</dbReference>
<feature type="compositionally biased region" description="Low complexity" evidence="19">
    <location>
        <begin position="16"/>
        <end position="27"/>
    </location>
</feature>